<dbReference type="Gene3D" id="3.50.50.60">
    <property type="entry name" value="FAD/NAD(P)-binding domain"/>
    <property type="match status" value="2"/>
</dbReference>
<dbReference type="RefSeq" id="WP_377004772.1">
    <property type="nucleotide sequence ID" value="NZ_JBHSGG010000031.1"/>
</dbReference>
<proteinExistence type="predicted"/>
<dbReference type="EC" id="1.-.-.-" evidence="3"/>
<dbReference type="GO" id="GO:0016491">
    <property type="term" value="F:oxidoreductase activity"/>
    <property type="evidence" value="ECO:0007669"/>
    <property type="project" value="UniProtKB-KW"/>
</dbReference>
<accession>A0ABV9NKC1</accession>
<reference evidence="4" key="1">
    <citation type="journal article" date="2019" name="Int. J. Syst. Evol. Microbiol.">
        <title>The Global Catalogue of Microorganisms (GCM) 10K type strain sequencing project: providing services to taxonomists for standard genome sequencing and annotation.</title>
        <authorList>
            <consortium name="The Broad Institute Genomics Platform"/>
            <consortium name="The Broad Institute Genome Sequencing Center for Infectious Disease"/>
            <person name="Wu L."/>
            <person name="Ma J."/>
        </authorList>
    </citation>
    <scope>NUCLEOTIDE SEQUENCE [LARGE SCALE GENOMIC DNA]</scope>
    <source>
        <strain evidence="4">CGMCC 1.13574</strain>
    </source>
</reference>
<keyword evidence="4" id="KW-1185">Reference proteome</keyword>
<organism evidence="3 4">
    <name type="scientific">Coralloluteibacterium thermophilum</name>
    <dbReference type="NCBI Taxonomy" id="2707049"/>
    <lineage>
        <taxon>Bacteria</taxon>
        <taxon>Pseudomonadati</taxon>
        <taxon>Pseudomonadota</taxon>
        <taxon>Gammaproteobacteria</taxon>
        <taxon>Lysobacterales</taxon>
        <taxon>Lysobacteraceae</taxon>
        <taxon>Coralloluteibacterium</taxon>
    </lineage>
</organism>
<dbReference type="InterPro" id="IPR036188">
    <property type="entry name" value="FAD/NAD-bd_sf"/>
</dbReference>
<gene>
    <name evidence="3" type="ORF">ACFO3Q_11175</name>
</gene>
<sequence>MSQPSDDILILGGGAIGLSCALHLLRAGRGVRVLDQGRAGCGSSHGNCGTITPSHAAPLAGPGTLLKALKWVGRPDAPLYIRPRVDLDLADWLLRFALRCNRRDWRASAGAKARLLLASRGMMESLVAEEGLDCHFSHDGLWYVCRDAAAFEREARDAEALREFGVDVRLLSGAEAEAGEPALRPGVAGAIAFPGDASLRPDCYVAELARRVRERGGVVEEDCRVLGLEQDGGRIVGVHTERGPRRGGEVLLALGAWSPQVARGLGLTIPVQPGKGYSITYDRPVLTPSRPLVLKEPQVCVTAWRDGFRLGSTMEFSGYDASLNRTRLDALVRGAHAFLHEPVGPVLREEWYGWRPMVYDDLPLIGRAPRYANLWLATGHGMLGMSMSAITGQMVADLVAGRAPPVDPRPYDPGRFA</sequence>
<dbReference type="Pfam" id="PF01266">
    <property type="entry name" value="DAO"/>
    <property type="match status" value="1"/>
</dbReference>
<feature type="domain" description="FAD dependent oxidoreductase" evidence="2">
    <location>
        <begin position="7"/>
        <end position="398"/>
    </location>
</feature>
<evidence type="ECO:0000256" key="1">
    <source>
        <dbReference type="ARBA" id="ARBA00023002"/>
    </source>
</evidence>
<dbReference type="PANTHER" id="PTHR13847:SF289">
    <property type="entry name" value="GLYCINE OXIDASE"/>
    <property type="match status" value="1"/>
</dbReference>
<protein>
    <submittedName>
        <fullName evidence="3">NAD(P)/FAD-dependent oxidoreductase</fullName>
        <ecNumber evidence="3">1.-.-.-</ecNumber>
    </submittedName>
</protein>
<dbReference type="EMBL" id="JBHSGG010000031">
    <property type="protein sequence ID" value="MFC4728731.1"/>
    <property type="molecule type" value="Genomic_DNA"/>
</dbReference>
<dbReference type="InterPro" id="IPR006076">
    <property type="entry name" value="FAD-dep_OxRdtase"/>
</dbReference>
<comment type="caution">
    <text evidence="3">The sequence shown here is derived from an EMBL/GenBank/DDBJ whole genome shotgun (WGS) entry which is preliminary data.</text>
</comment>
<keyword evidence="1 3" id="KW-0560">Oxidoreductase</keyword>
<dbReference type="PANTHER" id="PTHR13847">
    <property type="entry name" value="SARCOSINE DEHYDROGENASE-RELATED"/>
    <property type="match status" value="1"/>
</dbReference>
<evidence type="ECO:0000259" key="2">
    <source>
        <dbReference type="Pfam" id="PF01266"/>
    </source>
</evidence>
<dbReference type="SUPFAM" id="SSF54373">
    <property type="entry name" value="FAD-linked reductases, C-terminal domain"/>
    <property type="match status" value="1"/>
</dbReference>
<dbReference type="Proteomes" id="UP001595892">
    <property type="component" value="Unassembled WGS sequence"/>
</dbReference>
<evidence type="ECO:0000313" key="3">
    <source>
        <dbReference type="EMBL" id="MFC4728731.1"/>
    </source>
</evidence>
<evidence type="ECO:0000313" key="4">
    <source>
        <dbReference type="Proteomes" id="UP001595892"/>
    </source>
</evidence>
<name>A0ABV9NKC1_9GAMM</name>
<dbReference type="SUPFAM" id="SSF51905">
    <property type="entry name" value="FAD/NAD(P)-binding domain"/>
    <property type="match status" value="1"/>
</dbReference>
<dbReference type="Gene3D" id="3.30.9.10">
    <property type="entry name" value="D-Amino Acid Oxidase, subunit A, domain 2"/>
    <property type="match status" value="1"/>
</dbReference>